<dbReference type="HOGENOM" id="CLU_2394348_0_0_5"/>
<keyword evidence="4" id="KW-1185">Reference proteome</keyword>
<organism evidence="3 4">
    <name type="scientific">Candidatus Phaeomarinibacter ectocarpi</name>
    <dbReference type="NCBI Taxonomy" id="1458461"/>
    <lineage>
        <taxon>Bacteria</taxon>
        <taxon>Pseudomonadati</taxon>
        <taxon>Pseudomonadota</taxon>
        <taxon>Alphaproteobacteria</taxon>
        <taxon>Hyphomicrobiales</taxon>
        <taxon>Parvibaculaceae</taxon>
        <taxon>Candidatus Phaeomarinibacter</taxon>
    </lineage>
</organism>
<evidence type="ECO:0000256" key="2">
    <source>
        <dbReference type="SAM" id="MobiDB-lite"/>
    </source>
</evidence>
<gene>
    <name evidence="3" type="ORF">BN1012_Phect1311</name>
</gene>
<sequence>MTDWLSDAGDAAVAQDNQRRLAQAEARVQQAQRQIPALRVQLSQIDRKISQKTQNDDRLRENWTRLGCSRTSGKRLPWRLHPPKTPSAGDFIV</sequence>
<evidence type="ECO:0000313" key="4">
    <source>
        <dbReference type="Proteomes" id="UP000032160"/>
    </source>
</evidence>
<name>X5MLJ0_9HYPH</name>
<evidence type="ECO:0000256" key="1">
    <source>
        <dbReference type="SAM" id="Coils"/>
    </source>
</evidence>
<keyword evidence="1" id="KW-0175">Coiled coil</keyword>
<protein>
    <submittedName>
        <fullName evidence="3">Uncharacterized protein</fullName>
    </submittedName>
</protein>
<evidence type="ECO:0000313" key="3">
    <source>
        <dbReference type="EMBL" id="CDO59525.1"/>
    </source>
</evidence>
<accession>X5MLJ0</accession>
<reference evidence="3 4" key="1">
    <citation type="journal article" date="2014" name="Front. Genet.">
        <title>Genome and metabolic network of "Candidatus Phaeomarinobacter ectocarpi" Ec32, a new candidate genus of Alphaproteobacteria frequently associated with brown algae.</title>
        <authorList>
            <person name="Dittami S.M."/>
            <person name="Barbeyron T."/>
            <person name="Boyen C."/>
            <person name="Cambefort J."/>
            <person name="Collet G."/>
            <person name="Delage L."/>
            <person name="Gobet A."/>
            <person name="Groisillier A."/>
            <person name="Leblanc C."/>
            <person name="Michel G."/>
            <person name="Scornet D."/>
            <person name="Siegel A."/>
            <person name="Tapia J.E."/>
            <person name="Tonon T."/>
        </authorList>
    </citation>
    <scope>NUCLEOTIDE SEQUENCE [LARGE SCALE GENOMIC DNA]</scope>
    <source>
        <strain evidence="3 4">Ec32</strain>
    </source>
</reference>
<feature type="region of interest" description="Disordered" evidence="2">
    <location>
        <begin position="72"/>
        <end position="93"/>
    </location>
</feature>
<dbReference type="EMBL" id="HG966617">
    <property type="protein sequence ID" value="CDO59525.1"/>
    <property type="molecule type" value="Genomic_DNA"/>
</dbReference>
<dbReference type="Proteomes" id="UP000032160">
    <property type="component" value="Chromosome I"/>
</dbReference>
<feature type="compositionally biased region" description="Basic residues" evidence="2">
    <location>
        <begin position="72"/>
        <end position="82"/>
    </location>
</feature>
<proteinExistence type="predicted"/>
<dbReference type="KEGG" id="pect:BN1012_Phect1311"/>
<feature type="coiled-coil region" evidence="1">
    <location>
        <begin position="14"/>
        <end position="48"/>
    </location>
</feature>
<dbReference type="AlphaFoldDB" id="X5MLJ0"/>